<dbReference type="CDD" id="cd09873">
    <property type="entry name" value="PIN_Pae0151-like"/>
    <property type="match status" value="1"/>
</dbReference>
<dbReference type="InterPro" id="IPR044153">
    <property type="entry name" value="PIN_Pae0151-like"/>
</dbReference>
<dbReference type="EMBL" id="LR792683">
    <property type="protein sequence ID" value="CAB3395943.1"/>
    <property type="molecule type" value="Genomic_DNA"/>
</dbReference>
<dbReference type="AlphaFoldDB" id="A0A6F9EEL4"/>
<dbReference type="InterPro" id="IPR051619">
    <property type="entry name" value="TypeII_TA_RNase_PINc/VapC"/>
</dbReference>
<sequence>MDNALLTAFRRGRLSAQQLREAADLLAHLGLEIEPSATGQILEQVLPIAVQFELSVYDAAYLELALRKRLPLVAADQQLAKAAAAAGIERL</sequence>
<dbReference type="PANTHER" id="PTHR35901:SF1">
    <property type="entry name" value="EXONUCLEASE VAPC9"/>
    <property type="match status" value="1"/>
</dbReference>
<evidence type="ECO:0000256" key="1">
    <source>
        <dbReference type="ARBA" id="ARBA00022842"/>
    </source>
</evidence>
<evidence type="ECO:0000313" key="3">
    <source>
        <dbReference type="Proteomes" id="UP000502196"/>
    </source>
</evidence>
<dbReference type="PANTHER" id="PTHR35901">
    <property type="entry name" value="RIBONUCLEASE VAPC3"/>
    <property type="match status" value="1"/>
</dbReference>
<dbReference type="Proteomes" id="UP000502196">
    <property type="component" value="Chromosome"/>
</dbReference>
<reference evidence="2 3" key="1">
    <citation type="submission" date="2020-04" db="EMBL/GenBank/DDBJ databases">
        <authorList>
            <person name="Hogendoorn C."/>
        </authorList>
    </citation>
    <scope>NUCLEOTIDE SEQUENCE [LARGE SCALE GENOMIC DNA]</scope>
    <source>
        <strain evidence="2">COOX1</strain>
    </source>
</reference>
<name>A0A6F9EEL4_9BACL</name>
<organism evidence="2 3">
    <name type="scientific">Kyrpidia spormannii</name>
    <dbReference type="NCBI Taxonomy" id="2055160"/>
    <lineage>
        <taxon>Bacteria</taxon>
        <taxon>Bacillati</taxon>
        <taxon>Bacillota</taxon>
        <taxon>Bacilli</taxon>
        <taxon>Bacillales</taxon>
        <taxon>Alicyclobacillaceae</taxon>
        <taxon>Kyrpidia</taxon>
    </lineage>
</organism>
<dbReference type="InterPro" id="IPR029060">
    <property type="entry name" value="PIN-like_dom_sf"/>
</dbReference>
<keyword evidence="1" id="KW-0460">Magnesium</keyword>
<proteinExistence type="predicted"/>
<gene>
    <name evidence="2" type="ORF">COOX1_3189</name>
</gene>
<evidence type="ECO:0000313" key="2">
    <source>
        <dbReference type="EMBL" id="CAB3395943.1"/>
    </source>
</evidence>
<dbReference type="SUPFAM" id="SSF88723">
    <property type="entry name" value="PIN domain-like"/>
    <property type="match status" value="1"/>
</dbReference>
<protein>
    <submittedName>
        <fullName evidence="2">PilT protein domain protein</fullName>
    </submittedName>
</protein>
<dbReference type="Gene3D" id="3.40.50.1010">
    <property type="entry name" value="5'-nuclease"/>
    <property type="match status" value="1"/>
</dbReference>
<accession>A0A6F9EEL4</accession>